<keyword evidence="5 8" id="KW-0472">Membrane</keyword>
<comment type="subcellular location">
    <subcellularLocation>
        <location evidence="1">Membrane</location>
        <topology evidence="1">Multi-pass membrane protein</topology>
    </subcellularLocation>
</comment>
<protein>
    <submittedName>
        <fullName evidence="9">Octopamine receptor 1</fullName>
    </submittedName>
</protein>
<evidence type="ECO:0000256" key="8">
    <source>
        <dbReference type="SAM" id="Phobius"/>
    </source>
</evidence>
<keyword evidence="3 8" id="KW-1133">Transmembrane helix</keyword>
<keyword evidence="7" id="KW-0807">Transducer</keyword>
<proteinExistence type="evidence at transcript level"/>
<evidence type="ECO:0000256" key="5">
    <source>
        <dbReference type="ARBA" id="ARBA00023136"/>
    </source>
</evidence>
<keyword evidence="4" id="KW-0297">G-protein coupled receptor</keyword>
<evidence type="ECO:0000256" key="1">
    <source>
        <dbReference type="ARBA" id="ARBA00004141"/>
    </source>
</evidence>
<feature type="transmembrane region" description="Helical" evidence="8">
    <location>
        <begin position="102"/>
        <end position="122"/>
    </location>
</feature>
<evidence type="ECO:0000256" key="6">
    <source>
        <dbReference type="ARBA" id="ARBA00023170"/>
    </source>
</evidence>
<evidence type="ECO:0000256" key="3">
    <source>
        <dbReference type="ARBA" id="ARBA00022989"/>
    </source>
</evidence>
<dbReference type="AlphaFoldDB" id="F1LF80"/>
<keyword evidence="6 9" id="KW-0675">Receptor</keyword>
<feature type="transmembrane region" description="Helical" evidence="8">
    <location>
        <begin position="134"/>
        <end position="153"/>
    </location>
</feature>
<dbReference type="InterPro" id="IPR000276">
    <property type="entry name" value="GPCR_Rhodpsn"/>
</dbReference>
<reference evidence="9" key="1">
    <citation type="journal article" date="2011" name="Genome Res.">
        <title>Deep small RNA sequencing from the nematode Ascaris reveals conservation, functional diversification, and novel developmental profiles.</title>
        <authorList>
            <person name="Wang J."/>
            <person name="Czech B."/>
            <person name="Crunk A."/>
            <person name="Wallace A."/>
            <person name="Mitreva M."/>
            <person name="Hannon G.J."/>
            <person name="Davis R.E."/>
        </authorList>
    </citation>
    <scope>NUCLEOTIDE SEQUENCE</scope>
</reference>
<keyword evidence="2 8" id="KW-0812">Transmembrane</keyword>
<dbReference type="PRINTS" id="PR00237">
    <property type="entry name" value="GPCRRHODOPSN"/>
</dbReference>
<evidence type="ECO:0000256" key="4">
    <source>
        <dbReference type="ARBA" id="ARBA00023040"/>
    </source>
</evidence>
<organism evidence="9">
    <name type="scientific">Ascaris suum</name>
    <name type="common">Pig roundworm</name>
    <name type="synonym">Ascaris lumbricoides</name>
    <dbReference type="NCBI Taxonomy" id="6253"/>
    <lineage>
        <taxon>Eukaryota</taxon>
        <taxon>Metazoa</taxon>
        <taxon>Ecdysozoa</taxon>
        <taxon>Nematoda</taxon>
        <taxon>Chromadorea</taxon>
        <taxon>Rhabditida</taxon>
        <taxon>Spirurina</taxon>
        <taxon>Ascaridomorpha</taxon>
        <taxon>Ascaridoidea</taxon>
        <taxon>Ascarididae</taxon>
        <taxon>Ascaris</taxon>
    </lineage>
</organism>
<dbReference type="Gene3D" id="1.20.1070.10">
    <property type="entry name" value="Rhodopsin 7-helix transmembrane proteins"/>
    <property type="match status" value="1"/>
</dbReference>
<dbReference type="GO" id="GO:0005886">
    <property type="term" value="C:plasma membrane"/>
    <property type="evidence" value="ECO:0007669"/>
    <property type="project" value="TreeGrafter"/>
</dbReference>
<dbReference type="EMBL" id="JI182748">
    <property type="protein sequence ID" value="ADY48784.1"/>
    <property type="molecule type" value="mRNA"/>
</dbReference>
<accession>F1LF80</accession>
<sequence>MRLKFRAKRVLTIDKYEISMPLLAICDNSTEIMHPSRSTNGGKEVKKAEKVAVTNCKKRAKKVHHRATVSAVLSRLVRRTHRKKAACAYEKRLSLEIKAAKTVAIVTGCFIFCWLGDLAFFTDLLLKQVQIWSILFWLGYLNSALNPIIYTRFNREFRACFKQLLTCNQLTFTQRSTRSQTCSRKLPPPLSVTSMCFILVHLVFNGTQRHNKPNCWQFQSHTSAPIKD</sequence>
<dbReference type="SUPFAM" id="SSF81321">
    <property type="entry name" value="Family A G protein-coupled receptor-like"/>
    <property type="match status" value="1"/>
</dbReference>
<dbReference type="GO" id="GO:0004930">
    <property type="term" value="F:G protein-coupled receptor activity"/>
    <property type="evidence" value="ECO:0007669"/>
    <property type="project" value="UniProtKB-KW"/>
</dbReference>
<evidence type="ECO:0000256" key="2">
    <source>
        <dbReference type="ARBA" id="ARBA00022692"/>
    </source>
</evidence>
<dbReference type="Pfam" id="PF00001">
    <property type="entry name" value="7tm_1"/>
    <property type="match status" value="1"/>
</dbReference>
<evidence type="ECO:0000313" key="9">
    <source>
        <dbReference type="EMBL" id="ADY48784.1"/>
    </source>
</evidence>
<dbReference type="PANTHER" id="PTHR24248">
    <property type="entry name" value="ADRENERGIC RECEPTOR-RELATED G-PROTEIN COUPLED RECEPTOR"/>
    <property type="match status" value="1"/>
</dbReference>
<evidence type="ECO:0000256" key="7">
    <source>
        <dbReference type="ARBA" id="ARBA00023224"/>
    </source>
</evidence>
<name>F1LF80_ASCSU</name>